<dbReference type="EMBL" id="SSSM01000001">
    <property type="protein sequence ID" value="THG33528.1"/>
    <property type="molecule type" value="Genomic_DNA"/>
</dbReference>
<evidence type="ECO:0000313" key="1">
    <source>
        <dbReference type="EMBL" id="THG33528.1"/>
    </source>
</evidence>
<dbReference type="Proteomes" id="UP000309133">
    <property type="component" value="Unassembled WGS sequence"/>
</dbReference>
<dbReference type="AlphaFoldDB" id="A0A4S4FT72"/>
<keyword evidence="2" id="KW-1185">Reference proteome</keyword>
<name>A0A4S4FT72_9MICO</name>
<proteinExistence type="predicted"/>
<sequence>MLPVNGLQGLAQLPAAIAEFRAERRVLRAARAQQHELELMLRSYSSASDRAEMDAILGRYEESPTHRAWDAVTATS</sequence>
<accession>A0A4S4FT72</accession>
<comment type="caution">
    <text evidence="1">The sequence shown here is derived from an EMBL/GenBank/DDBJ whole genome shotgun (WGS) entry which is preliminary data.</text>
</comment>
<organism evidence="1 2">
    <name type="scientific">Naasia lichenicola</name>
    <dbReference type="NCBI Taxonomy" id="2565933"/>
    <lineage>
        <taxon>Bacteria</taxon>
        <taxon>Bacillati</taxon>
        <taxon>Actinomycetota</taxon>
        <taxon>Actinomycetes</taxon>
        <taxon>Micrococcales</taxon>
        <taxon>Microbacteriaceae</taxon>
        <taxon>Naasia</taxon>
    </lineage>
</organism>
<protein>
    <submittedName>
        <fullName evidence="1">Uncharacterized protein</fullName>
    </submittedName>
</protein>
<reference evidence="1 2" key="1">
    <citation type="submission" date="2019-04" db="EMBL/GenBank/DDBJ databases">
        <authorList>
            <person name="Jiang L."/>
        </authorList>
    </citation>
    <scope>NUCLEOTIDE SEQUENCE [LARGE SCALE GENOMIC DNA]</scope>
    <source>
        <strain evidence="1 2">YIM 131853</strain>
    </source>
</reference>
<gene>
    <name evidence="1" type="ORF">E6C64_04110</name>
</gene>
<dbReference type="RefSeq" id="WP_136426310.1">
    <property type="nucleotide sequence ID" value="NZ_SSSM01000001.1"/>
</dbReference>
<evidence type="ECO:0000313" key="2">
    <source>
        <dbReference type="Proteomes" id="UP000309133"/>
    </source>
</evidence>